<keyword evidence="2" id="KW-0934">Plastid</keyword>
<keyword evidence="1" id="KW-1133">Transmembrane helix</keyword>
<evidence type="ECO:0000313" key="2">
    <source>
        <dbReference type="EMBL" id="ARW65446.1"/>
    </source>
</evidence>
<accession>A0A1Z1MHK8</accession>
<reference evidence="2" key="1">
    <citation type="journal article" date="2017" name="J. Phycol.">
        <title>Analysis of chloroplast genomes and a supermatrix inform reclassification of the Rhodomelaceae (Rhodophyta).</title>
        <authorList>
            <person name="Diaz-Tapia P."/>
            <person name="Maggs C.A."/>
            <person name="West J.A."/>
            <person name="Verbruggen H."/>
        </authorList>
    </citation>
    <scope>NUCLEOTIDE SEQUENCE</scope>
    <source>
        <strain evidence="2">PD890</strain>
    </source>
</reference>
<proteinExistence type="predicted"/>
<protein>
    <submittedName>
        <fullName evidence="2">Preprotein-translocase subunit g</fullName>
    </submittedName>
</protein>
<gene>
    <name evidence="2" type="primary">secG</name>
</gene>
<evidence type="ECO:0000256" key="1">
    <source>
        <dbReference type="SAM" id="Phobius"/>
    </source>
</evidence>
<sequence>MIIKFMWYCFSFLSVFLILISNPKSSTFSLSSSQNNIINIGSGQVLIQRLISFTVLMFFILTCISLLIS</sequence>
<keyword evidence="2" id="KW-0150">Chloroplast</keyword>
<dbReference type="AlphaFoldDB" id="A0A1Z1MHK8"/>
<feature type="transmembrane region" description="Helical" evidence="1">
    <location>
        <begin position="47"/>
        <end position="68"/>
    </location>
</feature>
<organism evidence="2">
    <name type="scientific">Melanothamnus harveyi</name>
    <name type="common">Filamentous red alga</name>
    <name type="synonym">Neosiphonia harveyi</name>
    <dbReference type="NCBI Taxonomy" id="397005"/>
    <lineage>
        <taxon>Eukaryota</taxon>
        <taxon>Rhodophyta</taxon>
        <taxon>Florideophyceae</taxon>
        <taxon>Rhodymeniophycidae</taxon>
        <taxon>Ceramiales</taxon>
        <taxon>Rhodomelaceae</taxon>
        <taxon>Polysiphonioideae</taxon>
        <taxon>Melanothamnus</taxon>
    </lineage>
</organism>
<dbReference type="EMBL" id="MF101437">
    <property type="protein sequence ID" value="ARW65446.1"/>
    <property type="molecule type" value="Genomic_DNA"/>
</dbReference>
<keyword evidence="1" id="KW-0812">Transmembrane</keyword>
<name>A0A1Z1MHK8_MELHR</name>
<geneLocation type="chloroplast" evidence="2"/>
<dbReference type="GeneID" id="33358332"/>
<keyword evidence="1" id="KW-0472">Membrane</keyword>
<dbReference type="RefSeq" id="YP_009396220.1">
    <property type="nucleotide sequence ID" value="NC_035281.1"/>
</dbReference>